<organism evidence="1 2">
    <name type="scientific">Cynara cardunculus var. scolymus</name>
    <name type="common">Globe artichoke</name>
    <name type="synonym">Cynara scolymus</name>
    <dbReference type="NCBI Taxonomy" id="59895"/>
    <lineage>
        <taxon>Eukaryota</taxon>
        <taxon>Viridiplantae</taxon>
        <taxon>Streptophyta</taxon>
        <taxon>Embryophyta</taxon>
        <taxon>Tracheophyta</taxon>
        <taxon>Spermatophyta</taxon>
        <taxon>Magnoliopsida</taxon>
        <taxon>eudicotyledons</taxon>
        <taxon>Gunneridae</taxon>
        <taxon>Pentapetalae</taxon>
        <taxon>asterids</taxon>
        <taxon>campanulids</taxon>
        <taxon>Asterales</taxon>
        <taxon>Asteraceae</taxon>
        <taxon>Carduoideae</taxon>
        <taxon>Cardueae</taxon>
        <taxon>Carduinae</taxon>
        <taxon>Cynara</taxon>
    </lineage>
</organism>
<dbReference type="GO" id="GO:0006351">
    <property type="term" value="P:DNA-templated transcription"/>
    <property type="evidence" value="ECO:0007669"/>
    <property type="project" value="InterPro"/>
</dbReference>
<dbReference type="AlphaFoldDB" id="A0A103Y911"/>
<sequence>MKRNVNKVKKPMTISKCYNKVIEYIQFLQEKVHKYEDTHQGWNSEPPKILPWNSQRPTQVPNGASRPAMVYVVAKLDENNINIAPNIPREGQNLLDTNMSHLDSIKETDQSTKQTSSFHMAFQPNICVVAPLSRHEPEICH</sequence>
<dbReference type="PANTHER" id="PTHR46412:SF3">
    <property type="entry name" value="TRANSCRIPTION FACTOR BIM1"/>
    <property type="match status" value="1"/>
</dbReference>
<protein>
    <submittedName>
        <fullName evidence="1">Myc-type, basic helix-loop-helix (BHLH) domain-containing protein</fullName>
    </submittedName>
</protein>
<name>A0A103Y911_CYNCS</name>
<proteinExistence type="predicted"/>
<evidence type="ECO:0000313" key="1">
    <source>
        <dbReference type="EMBL" id="KVI04751.1"/>
    </source>
</evidence>
<comment type="caution">
    <text evidence="1">The sequence shown here is derived from an EMBL/GenBank/DDBJ whole genome shotgun (WGS) entry which is preliminary data.</text>
</comment>
<dbReference type="Proteomes" id="UP000243975">
    <property type="component" value="Unassembled WGS sequence"/>
</dbReference>
<reference evidence="1 2" key="1">
    <citation type="journal article" date="2016" name="Sci. Rep.">
        <title>The genome sequence of the outbreeding globe artichoke constructed de novo incorporating a phase-aware low-pass sequencing strategy of F1 progeny.</title>
        <authorList>
            <person name="Scaglione D."/>
            <person name="Reyes-Chin-Wo S."/>
            <person name="Acquadro A."/>
            <person name="Froenicke L."/>
            <person name="Portis E."/>
            <person name="Beitel C."/>
            <person name="Tirone M."/>
            <person name="Mauro R."/>
            <person name="Lo Monaco A."/>
            <person name="Mauromicale G."/>
            <person name="Faccioli P."/>
            <person name="Cattivelli L."/>
            <person name="Rieseberg L."/>
            <person name="Michelmore R."/>
            <person name="Lanteri S."/>
        </authorList>
    </citation>
    <scope>NUCLEOTIDE SEQUENCE [LARGE SCALE GENOMIC DNA]</scope>
    <source>
        <strain evidence="1">2C</strain>
    </source>
</reference>
<dbReference type="GO" id="GO:0046983">
    <property type="term" value="F:protein dimerization activity"/>
    <property type="evidence" value="ECO:0007669"/>
    <property type="project" value="InterPro"/>
</dbReference>
<gene>
    <name evidence="1" type="ORF">Ccrd_016928</name>
</gene>
<dbReference type="STRING" id="59895.A0A103Y911"/>
<feature type="non-terminal residue" evidence="1">
    <location>
        <position position="1"/>
    </location>
</feature>
<dbReference type="InterPro" id="IPR044295">
    <property type="entry name" value="BIM1/2/3"/>
</dbReference>
<evidence type="ECO:0000313" key="2">
    <source>
        <dbReference type="Proteomes" id="UP000243975"/>
    </source>
</evidence>
<dbReference type="GO" id="GO:0003700">
    <property type="term" value="F:DNA-binding transcription factor activity"/>
    <property type="evidence" value="ECO:0007669"/>
    <property type="project" value="InterPro"/>
</dbReference>
<dbReference type="Gramene" id="KVI04751">
    <property type="protein sequence ID" value="KVI04751"/>
    <property type="gene ID" value="Ccrd_016928"/>
</dbReference>
<keyword evidence="2" id="KW-1185">Reference proteome</keyword>
<dbReference type="EMBL" id="LEKV01001922">
    <property type="protein sequence ID" value="KVI04751.1"/>
    <property type="molecule type" value="Genomic_DNA"/>
</dbReference>
<dbReference type="PANTHER" id="PTHR46412">
    <property type="entry name" value="BES1-INTERACTING MYC-LIKE PROTEIN"/>
    <property type="match status" value="1"/>
</dbReference>
<accession>A0A103Y911</accession>